<accession>A0A0C3QN71</accession>
<feature type="region of interest" description="Disordered" evidence="1">
    <location>
        <begin position="49"/>
        <end position="68"/>
    </location>
</feature>
<reference evidence="3" key="2">
    <citation type="submission" date="2015-01" db="EMBL/GenBank/DDBJ databases">
        <title>Evolutionary Origins and Diversification of the Mycorrhizal Mutualists.</title>
        <authorList>
            <consortium name="DOE Joint Genome Institute"/>
            <consortium name="Mycorrhizal Genomics Consortium"/>
            <person name="Kohler A."/>
            <person name="Kuo A."/>
            <person name="Nagy L.G."/>
            <person name="Floudas D."/>
            <person name="Copeland A."/>
            <person name="Barry K.W."/>
            <person name="Cichocki N."/>
            <person name="Veneault-Fourrey C."/>
            <person name="LaButti K."/>
            <person name="Lindquist E.A."/>
            <person name="Lipzen A."/>
            <person name="Lundell T."/>
            <person name="Morin E."/>
            <person name="Murat C."/>
            <person name="Riley R."/>
            <person name="Ohm R."/>
            <person name="Sun H."/>
            <person name="Tunlid A."/>
            <person name="Henrissat B."/>
            <person name="Grigoriev I.V."/>
            <person name="Hibbett D.S."/>
            <person name="Martin F."/>
        </authorList>
    </citation>
    <scope>NUCLEOTIDE SEQUENCE [LARGE SCALE GENOMIC DNA]</scope>
    <source>
        <strain evidence="3">MUT 4182</strain>
    </source>
</reference>
<feature type="region of interest" description="Disordered" evidence="1">
    <location>
        <begin position="82"/>
        <end position="107"/>
    </location>
</feature>
<evidence type="ECO:0000313" key="3">
    <source>
        <dbReference type="Proteomes" id="UP000054248"/>
    </source>
</evidence>
<evidence type="ECO:0000313" key="2">
    <source>
        <dbReference type="EMBL" id="KIO29446.1"/>
    </source>
</evidence>
<dbReference type="Proteomes" id="UP000054248">
    <property type="component" value="Unassembled WGS sequence"/>
</dbReference>
<evidence type="ECO:0000256" key="1">
    <source>
        <dbReference type="SAM" id="MobiDB-lite"/>
    </source>
</evidence>
<feature type="region of interest" description="Disordered" evidence="1">
    <location>
        <begin position="13"/>
        <end position="44"/>
    </location>
</feature>
<protein>
    <submittedName>
        <fullName evidence="2">Uncharacterized protein</fullName>
    </submittedName>
</protein>
<reference evidence="2 3" key="1">
    <citation type="submission" date="2014-04" db="EMBL/GenBank/DDBJ databases">
        <authorList>
            <consortium name="DOE Joint Genome Institute"/>
            <person name="Kuo A."/>
            <person name="Girlanda M."/>
            <person name="Perotto S."/>
            <person name="Kohler A."/>
            <person name="Nagy L.G."/>
            <person name="Floudas D."/>
            <person name="Copeland A."/>
            <person name="Barry K.W."/>
            <person name="Cichocki N."/>
            <person name="Veneault-Fourrey C."/>
            <person name="LaButti K."/>
            <person name="Lindquist E.A."/>
            <person name="Lipzen A."/>
            <person name="Lundell T."/>
            <person name="Morin E."/>
            <person name="Murat C."/>
            <person name="Sun H."/>
            <person name="Tunlid A."/>
            <person name="Henrissat B."/>
            <person name="Grigoriev I.V."/>
            <person name="Hibbett D.S."/>
            <person name="Martin F."/>
            <person name="Nordberg H.P."/>
            <person name="Cantor M.N."/>
            <person name="Hua S.X."/>
        </authorList>
    </citation>
    <scope>NUCLEOTIDE SEQUENCE [LARGE SCALE GENOMIC DNA]</scope>
    <source>
        <strain evidence="2 3">MUT 4182</strain>
    </source>
</reference>
<organism evidence="2 3">
    <name type="scientific">Tulasnella calospora MUT 4182</name>
    <dbReference type="NCBI Taxonomy" id="1051891"/>
    <lineage>
        <taxon>Eukaryota</taxon>
        <taxon>Fungi</taxon>
        <taxon>Dikarya</taxon>
        <taxon>Basidiomycota</taxon>
        <taxon>Agaricomycotina</taxon>
        <taxon>Agaricomycetes</taxon>
        <taxon>Cantharellales</taxon>
        <taxon>Tulasnellaceae</taxon>
        <taxon>Tulasnella</taxon>
    </lineage>
</organism>
<dbReference type="AlphaFoldDB" id="A0A0C3QN71"/>
<feature type="compositionally biased region" description="Polar residues" evidence="1">
    <location>
        <begin position="24"/>
        <end position="44"/>
    </location>
</feature>
<proteinExistence type="predicted"/>
<name>A0A0C3QN71_9AGAM</name>
<dbReference type="EMBL" id="KN822983">
    <property type="protein sequence ID" value="KIO29446.1"/>
    <property type="molecule type" value="Genomic_DNA"/>
</dbReference>
<keyword evidence="3" id="KW-1185">Reference proteome</keyword>
<feature type="compositionally biased region" description="Low complexity" evidence="1">
    <location>
        <begin position="13"/>
        <end position="23"/>
    </location>
</feature>
<sequence>MYPTLFPILPLSPQSEYSSESSLTDLTANLMSGNSPSPSPDLTTNLGYYDYSPSTPLQPASATEAGPSHARFSADVFNTNQFSSSSSSRNHYNNYGTSSSSTTRLSAPVPQQLSYAAYGGDYPGSAIPPSTSTNHASLSSAAHSRSLLSNFGNMGGAGGLWSADR</sequence>
<feature type="compositionally biased region" description="Polar residues" evidence="1">
    <location>
        <begin position="49"/>
        <end position="61"/>
    </location>
</feature>
<dbReference type="HOGENOM" id="CLU_1612026_0_0_1"/>
<gene>
    <name evidence="2" type="ORF">M407DRAFT_21507</name>
</gene>